<evidence type="ECO:0000313" key="7">
    <source>
        <dbReference type="Proteomes" id="UP001565236"/>
    </source>
</evidence>
<gene>
    <name evidence="6" type="ORF">AALT52_03115</name>
</gene>
<organism evidence="6 7">
    <name type="scientific">Ligilactobacillus faecis</name>
    <dbReference type="NCBI Taxonomy" id="762833"/>
    <lineage>
        <taxon>Bacteria</taxon>
        <taxon>Bacillati</taxon>
        <taxon>Bacillota</taxon>
        <taxon>Bacilli</taxon>
        <taxon>Lactobacillales</taxon>
        <taxon>Lactobacillaceae</taxon>
        <taxon>Ligilactobacillus</taxon>
    </lineage>
</organism>
<dbReference type="PANTHER" id="PTHR43585">
    <property type="entry name" value="FUMIPYRROLE BIOSYNTHESIS PROTEIN C"/>
    <property type="match status" value="1"/>
</dbReference>
<evidence type="ECO:0000313" key="6">
    <source>
        <dbReference type="EMBL" id="MEY8661887.1"/>
    </source>
</evidence>
<feature type="domain" description="ATP-grasp" evidence="5">
    <location>
        <begin position="117"/>
        <end position="306"/>
    </location>
</feature>
<proteinExistence type="predicted"/>
<dbReference type="Pfam" id="PF13535">
    <property type="entry name" value="ATP-grasp_4"/>
    <property type="match status" value="1"/>
</dbReference>
<protein>
    <submittedName>
        <fullName evidence="6">ATP-grasp domain-containing protein</fullName>
    </submittedName>
</protein>
<dbReference type="Gene3D" id="3.30.470.20">
    <property type="entry name" value="ATP-grasp fold, B domain"/>
    <property type="match status" value="1"/>
</dbReference>
<dbReference type="InterPro" id="IPR013815">
    <property type="entry name" value="ATP_grasp_subdomain_1"/>
</dbReference>
<keyword evidence="2 4" id="KW-0547">Nucleotide-binding</keyword>
<dbReference type="Proteomes" id="UP001565236">
    <property type="component" value="Unassembled WGS sequence"/>
</dbReference>
<reference evidence="6 7" key="1">
    <citation type="submission" date="2024-03" db="EMBL/GenBank/DDBJ databases">
        <title>Mouse gut bacterial collection (mGBC) of GemPharmatech.</title>
        <authorList>
            <person name="He Y."/>
            <person name="Dong L."/>
            <person name="Wu D."/>
            <person name="Gao X."/>
            <person name="Lin Z."/>
        </authorList>
    </citation>
    <scope>NUCLEOTIDE SEQUENCE [LARGE SCALE GENOMIC DNA]</scope>
    <source>
        <strain evidence="6 7">15-30</strain>
    </source>
</reference>
<keyword evidence="7" id="KW-1185">Reference proteome</keyword>
<dbReference type="Gene3D" id="3.30.1490.20">
    <property type="entry name" value="ATP-grasp fold, A domain"/>
    <property type="match status" value="1"/>
</dbReference>
<dbReference type="SUPFAM" id="SSF56059">
    <property type="entry name" value="Glutathione synthetase ATP-binding domain-like"/>
    <property type="match status" value="1"/>
</dbReference>
<keyword evidence="3 4" id="KW-0067">ATP-binding</keyword>
<dbReference type="InterPro" id="IPR052032">
    <property type="entry name" value="ATP-dep_AA_Ligase"/>
</dbReference>
<comment type="caution">
    <text evidence="6">The sequence shown here is derived from an EMBL/GenBank/DDBJ whole genome shotgun (WGS) entry which is preliminary data.</text>
</comment>
<dbReference type="InterPro" id="IPR011761">
    <property type="entry name" value="ATP-grasp"/>
</dbReference>
<accession>A0ABV4DQZ5</accession>
<evidence type="ECO:0000259" key="5">
    <source>
        <dbReference type="PROSITE" id="PS50975"/>
    </source>
</evidence>
<keyword evidence="1" id="KW-0436">Ligase</keyword>
<dbReference type="PANTHER" id="PTHR43585:SF2">
    <property type="entry name" value="ATP-GRASP ENZYME FSQD"/>
    <property type="match status" value="1"/>
</dbReference>
<sequence length="391" mass="45292">MNFIVISPHFPENFEQFSVRLNANGATTLGIGDHPYDQLSPTLQDALTEYYRVDDMEDYAQMYRAVAYFAFKYGKIDRLESHNEYWLFQDAQLRTDFNIPGYKTKDMDVIKYKSKMKEVFLKNAIPVAKGQVFTTEAEARQALSKLGYPVIIKPDEGVGASDTYKITNEKELADFLKNKHDRPYFMEEFIEGDIVTFDGLTDQSGNVVFYSSLVYQEPALETVSRAGDMYFYETRNVPADLYELGVKCVLAFDIRERFFHFEFFKTKTGKLIALEINCRPPGGPSIDLMNHAHELSLFDEYAHIVLEDRFYGTNDCPYYSVYISRDLEQNYYYSEQEIKQKYQTNLKEIQKVPGVFADVMGDIGYIFNTKTKTEMFEIIADLGKLKPLTTQ</sequence>
<evidence type="ECO:0000256" key="3">
    <source>
        <dbReference type="ARBA" id="ARBA00022840"/>
    </source>
</evidence>
<evidence type="ECO:0000256" key="2">
    <source>
        <dbReference type="ARBA" id="ARBA00022741"/>
    </source>
</evidence>
<name>A0ABV4DQZ5_9LACO</name>
<dbReference type="EMBL" id="JBCLUF010000007">
    <property type="protein sequence ID" value="MEY8661887.1"/>
    <property type="molecule type" value="Genomic_DNA"/>
</dbReference>
<dbReference type="RefSeq" id="WP_369941076.1">
    <property type="nucleotide sequence ID" value="NZ_JBCLUF010000007.1"/>
</dbReference>
<dbReference type="Gene3D" id="3.40.50.20">
    <property type="match status" value="1"/>
</dbReference>
<evidence type="ECO:0000256" key="4">
    <source>
        <dbReference type="PROSITE-ProRule" id="PRU00409"/>
    </source>
</evidence>
<evidence type="ECO:0000256" key="1">
    <source>
        <dbReference type="ARBA" id="ARBA00022598"/>
    </source>
</evidence>
<dbReference type="PROSITE" id="PS50975">
    <property type="entry name" value="ATP_GRASP"/>
    <property type="match status" value="1"/>
</dbReference>